<dbReference type="EMBL" id="BTTX01000001">
    <property type="protein sequence ID" value="GMU03997.1"/>
    <property type="molecule type" value="Genomic_DNA"/>
</dbReference>
<organism evidence="2 3">
    <name type="scientific">Corallococcus caeni</name>
    <dbReference type="NCBI Taxonomy" id="3082388"/>
    <lineage>
        <taxon>Bacteria</taxon>
        <taxon>Pseudomonadati</taxon>
        <taxon>Myxococcota</taxon>
        <taxon>Myxococcia</taxon>
        <taxon>Myxococcales</taxon>
        <taxon>Cystobacterineae</taxon>
        <taxon>Myxococcaceae</taxon>
        <taxon>Corallococcus</taxon>
    </lineage>
</organism>
<protein>
    <recommendedName>
        <fullName evidence="4">Lipoprotein</fullName>
    </recommendedName>
</protein>
<dbReference type="Proteomes" id="UP001342631">
    <property type="component" value="Unassembled WGS sequence"/>
</dbReference>
<proteinExistence type="predicted"/>
<evidence type="ECO:0000313" key="2">
    <source>
        <dbReference type="EMBL" id="GMU03997.1"/>
    </source>
</evidence>
<evidence type="ECO:0008006" key="4">
    <source>
        <dbReference type="Google" id="ProtNLM"/>
    </source>
</evidence>
<reference evidence="2 3" key="1">
    <citation type="journal article" date="2024" name="Arch. Microbiol.">
        <title>Corallococcus caeni sp. nov., a novel myxobacterium isolated from activated sludge.</title>
        <authorList>
            <person name="Tomita S."/>
            <person name="Nakai R."/>
            <person name="Kuroda K."/>
            <person name="Kurashita H."/>
            <person name="Hatamoto M."/>
            <person name="Yamaguchi T."/>
            <person name="Narihiro T."/>
        </authorList>
    </citation>
    <scope>NUCLEOTIDE SEQUENCE [LARGE SCALE GENOMIC DNA]</scope>
    <source>
        <strain evidence="2 3">NO1</strain>
    </source>
</reference>
<gene>
    <name evidence="2" type="ORF">ASNO1_02490</name>
</gene>
<feature type="compositionally biased region" description="Low complexity" evidence="1">
    <location>
        <begin position="13"/>
        <end position="29"/>
    </location>
</feature>
<feature type="region of interest" description="Disordered" evidence="1">
    <location>
        <begin position="1"/>
        <end position="29"/>
    </location>
</feature>
<accession>A0ABQ6QJI2</accession>
<name>A0ABQ6QJI2_9BACT</name>
<sequence>MKLEVSGVRQTVPSRSLEPSPMSPSSSRPALRGVLLATLLVAGCAGSTRETRAERSAPLPPPSTSVALTVGYEEAVRLGAAYARNQGPALELVMAKQGAASWWLRFASPEGHSLLDLRVDGQTAAVEPIPLPPPHARAE</sequence>
<evidence type="ECO:0000256" key="1">
    <source>
        <dbReference type="SAM" id="MobiDB-lite"/>
    </source>
</evidence>
<evidence type="ECO:0000313" key="3">
    <source>
        <dbReference type="Proteomes" id="UP001342631"/>
    </source>
</evidence>
<comment type="caution">
    <text evidence="2">The sequence shown here is derived from an EMBL/GenBank/DDBJ whole genome shotgun (WGS) entry which is preliminary data.</text>
</comment>
<keyword evidence="3" id="KW-1185">Reference proteome</keyword>